<organism evidence="1 2">
    <name type="scientific">Melastoma candidum</name>
    <dbReference type="NCBI Taxonomy" id="119954"/>
    <lineage>
        <taxon>Eukaryota</taxon>
        <taxon>Viridiplantae</taxon>
        <taxon>Streptophyta</taxon>
        <taxon>Embryophyta</taxon>
        <taxon>Tracheophyta</taxon>
        <taxon>Spermatophyta</taxon>
        <taxon>Magnoliopsida</taxon>
        <taxon>eudicotyledons</taxon>
        <taxon>Gunneridae</taxon>
        <taxon>Pentapetalae</taxon>
        <taxon>rosids</taxon>
        <taxon>malvids</taxon>
        <taxon>Myrtales</taxon>
        <taxon>Melastomataceae</taxon>
        <taxon>Melastomatoideae</taxon>
        <taxon>Melastomateae</taxon>
        <taxon>Melastoma</taxon>
    </lineage>
</organism>
<name>A0ACB9RNN4_9MYRT</name>
<keyword evidence="2" id="KW-1185">Reference proteome</keyword>
<sequence>MGQTAGPPRDGNRLEDLGYYHPLPGKDGGKRMGLNFGRVKYWLSVCAQPLDPVQNPLFRARVFPPPSILAMGHEGGPRDMRPVDPLTGRVITDKAATNAAVASALDNLNVLKFQFTATSA</sequence>
<gene>
    <name evidence="1" type="ORF">MLD38_006914</name>
</gene>
<comment type="caution">
    <text evidence="1">The sequence shown here is derived from an EMBL/GenBank/DDBJ whole genome shotgun (WGS) entry which is preliminary data.</text>
</comment>
<dbReference type="Proteomes" id="UP001057402">
    <property type="component" value="Chromosome 3"/>
</dbReference>
<evidence type="ECO:0000313" key="1">
    <source>
        <dbReference type="EMBL" id="KAI4380761.1"/>
    </source>
</evidence>
<proteinExistence type="predicted"/>
<reference evidence="2" key="1">
    <citation type="journal article" date="2023" name="Front. Plant Sci.">
        <title>Chromosomal-level genome assembly of Melastoma candidum provides insights into trichome evolution.</title>
        <authorList>
            <person name="Zhong Y."/>
            <person name="Wu W."/>
            <person name="Sun C."/>
            <person name="Zou P."/>
            <person name="Liu Y."/>
            <person name="Dai S."/>
            <person name="Zhou R."/>
        </authorList>
    </citation>
    <scope>NUCLEOTIDE SEQUENCE [LARGE SCALE GENOMIC DNA]</scope>
</reference>
<protein>
    <submittedName>
        <fullName evidence="1">Uncharacterized protein</fullName>
    </submittedName>
</protein>
<dbReference type="EMBL" id="CM042882">
    <property type="protein sequence ID" value="KAI4380761.1"/>
    <property type="molecule type" value="Genomic_DNA"/>
</dbReference>
<evidence type="ECO:0000313" key="2">
    <source>
        <dbReference type="Proteomes" id="UP001057402"/>
    </source>
</evidence>
<accession>A0ACB9RNN4</accession>